<dbReference type="InterPro" id="IPR020422">
    <property type="entry name" value="TYR_PHOSPHATASE_DUAL_dom"/>
</dbReference>
<evidence type="ECO:0000256" key="11">
    <source>
        <dbReference type="ARBA" id="ARBA00023209"/>
    </source>
</evidence>
<evidence type="ECO:0000313" key="26">
    <source>
        <dbReference type="WBParaSite" id="scf7180000422409.g8905"/>
    </source>
</evidence>
<feature type="domain" description="Tyrosine-protein phosphatase" evidence="23">
    <location>
        <begin position="704"/>
        <end position="857"/>
    </location>
</feature>
<comment type="pathway">
    <text evidence="13">Phospholipid metabolism; phosphatidylglycerol biosynthesis; phosphatidylglycerol from CDP-diacylglycerol: step 2/2.</text>
</comment>
<feature type="transmembrane region" description="Helical" evidence="22">
    <location>
        <begin position="119"/>
        <end position="138"/>
    </location>
</feature>
<sequence>MGAGLLASQLILVLCFTVYTLNNYAHLRRQRAIIALPTFFGWFFSFLIIIVLPLDVAITFYKKCTTEEFSLKIVEEKNLSGEISFNSHENNGINSNSTSFCEEPGGFIEDKLLFRLWRIVYWGSQFLTWILLPMIQSYAKAGEFNVKGRLKYALHSNAVYYGIYFSFASLKILVVSASNTWGIFLLVVLLGYGLIEVPRLFWRMGIPGYRLRRTYFEIDKLSSEKNESEDALLEAYNETKYALNLLKNSRGEAREKIRQISAKFSNDITSGILTSLREDNEGNNSFTGRSRKAQPDLETVSQNAYLVKLHRKVIRAVQTFHRCQIQWNSLLEQSFYLEDVELSERIGKIPKQWTTFTEKNKPKFYGPSRFGGFELPAIPEKIQFFWHCKIKQQLFKFLAILFTIMTTLILWSECTFFISRPQLSLAALLLHGLAKNYHYKFIQICAIAMILYLCICAYYTIFQLRIYRYYRLDSNGMTDENSLIFSAMLICRLTAPMCLNFLGMIHLDSAVTKMRDAKIETQFTGLMGHLEIIPWLAEGINIYLPIVIVLLCFANWFRLGTHFLHYLGIDQFLEDDLMTTEMVNSGRALVSLERNRLVRAANREERNKAWKSSKSGGIEFDNIQQTIVDIPDGSQLIDTNGSSYSVSDNLEFGVSSRNIQYQQLPQRDDTSKKKEKMIGGGIAFYPTLAYNLFRNYIQPTKWSWYSRVNDTLILGAIPFSSMLEVLKNEEGVGGVVCCTEQFELDAAWGAIKPKEWINNGIEFHHTPMKDFFGTTSQKDMTSAVEFIERITNQGKTCYIHCKAGRTRSATVAVCYLMYKYGQNVEEAKATLSKQRPQILLHEVHMQTANEFRQHLDRIKEEKN</sequence>
<evidence type="ECO:0000256" key="22">
    <source>
        <dbReference type="SAM" id="Phobius"/>
    </source>
</evidence>
<keyword evidence="4" id="KW-0444">Lipid biosynthesis</keyword>
<dbReference type="InterPro" id="IPR029021">
    <property type="entry name" value="Prot-tyrosine_phosphatase-like"/>
</dbReference>
<evidence type="ECO:0000259" key="23">
    <source>
        <dbReference type="PROSITE" id="PS50054"/>
    </source>
</evidence>
<feature type="transmembrane region" description="Helical" evidence="22">
    <location>
        <begin position="532"/>
        <end position="557"/>
    </location>
</feature>
<feature type="transmembrane region" description="Helical" evidence="22">
    <location>
        <begin position="32"/>
        <end position="52"/>
    </location>
</feature>
<dbReference type="PROSITE" id="PS50054">
    <property type="entry name" value="TYR_PHOSPHATASE_DUAL"/>
    <property type="match status" value="1"/>
</dbReference>
<dbReference type="GO" id="GO:0016020">
    <property type="term" value="C:membrane"/>
    <property type="evidence" value="ECO:0007669"/>
    <property type="project" value="UniProtKB-SubCell"/>
</dbReference>
<dbReference type="InterPro" id="IPR016130">
    <property type="entry name" value="Tyr_Pase_AS"/>
</dbReference>
<keyword evidence="11" id="KW-0594">Phospholipid biosynthesis</keyword>
<evidence type="ECO:0000256" key="12">
    <source>
        <dbReference type="ARBA" id="ARBA00023264"/>
    </source>
</evidence>
<comment type="catalytic activity">
    <reaction evidence="18">
        <text>1,2-di-(9Z-octadecenoyl)-sn-glycero-3-phospho-(1'-sn-glycerol-3'-phosphate) + H2O = 1,2-di-(9Z-octadecenoyl)-sn-glycero-3-phospho-(1'-sn-glycerol) + phosphate</text>
        <dbReference type="Rhea" id="RHEA:42304"/>
        <dbReference type="ChEBI" id="CHEBI:15377"/>
        <dbReference type="ChEBI" id="CHEBI:43474"/>
        <dbReference type="ChEBI" id="CHEBI:75163"/>
        <dbReference type="ChEBI" id="CHEBI:78907"/>
    </reaction>
    <physiologicalReaction direction="left-to-right" evidence="18">
        <dbReference type="Rhea" id="RHEA:42305"/>
    </physiologicalReaction>
</comment>
<dbReference type="SMART" id="SM00195">
    <property type="entry name" value="DSPc"/>
    <property type="match status" value="1"/>
</dbReference>
<evidence type="ECO:0000256" key="4">
    <source>
        <dbReference type="ARBA" id="ARBA00022516"/>
    </source>
</evidence>
<keyword evidence="7" id="KW-0904">Protein phosphatase</keyword>
<feature type="transmembrane region" description="Helical" evidence="22">
    <location>
        <begin position="183"/>
        <end position="202"/>
    </location>
</feature>
<evidence type="ECO:0000256" key="20">
    <source>
        <dbReference type="ARBA" id="ARBA00069309"/>
    </source>
</evidence>
<comment type="catalytic activity">
    <reaction evidence="19">
        <text>1,2-dioctanoyl-sn-glycero-3-phospho-(1D-myo-inositol-5-phosphate) + H2O = 1,2-dioctanoyl-sn-glycero-3-phospho-(1D-myo-inositol) + phosphate</text>
        <dbReference type="Rhea" id="RHEA:42308"/>
        <dbReference type="ChEBI" id="CHEBI:15377"/>
        <dbReference type="ChEBI" id="CHEBI:43474"/>
        <dbReference type="ChEBI" id="CHEBI:65221"/>
        <dbReference type="ChEBI" id="CHEBI:78911"/>
    </reaction>
    <physiologicalReaction direction="left-to-right" evidence="19">
        <dbReference type="Rhea" id="RHEA:42309"/>
    </physiologicalReaction>
</comment>
<comment type="catalytic activity">
    <reaction evidence="16">
        <text>a 1-acyl-2-hexanoyl-sn-glycero-3-phospho-(1D-myo-inositol-5-phosphate) + H2O = a 1-acyl-2-hexanoyl-sn-glycero-3-phospho-(1D-myo-inositol) + phosphate</text>
        <dbReference type="Rhea" id="RHEA:42320"/>
        <dbReference type="ChEBI" id="CHEBI:15377"/>
        <dbReference type="ChEBI" id="CHEBI:43474"/>
        <dbReference type="ChEBI" id="CHEBI:78930"/>
        <dbReference type="ChEBI" id="CHEBI:78931"/>
    </reaction>
    <physiologicalReaction direction="left-to-right" evidence="16">
        <dbReference type="Rhea" id="RHEA:42321"/>
    </physiologicalReaction>
</comment>
<name>A0A915NXF1_9BILA</name>
<keyword evidence="5 22" id="KW-0812">Transmembrane</keyword>
<evidence type="ECO:0000256" key="6">
    <source>
        <dbReference type="ARBA" id="ARBA00022801"/>
    </source>
</evidence>
<comment type="pathway">
    <text evidence="2">Lipid metabolism.</text>
</comment>
<reference evidence="26" key="1">
    <citation type="submission" date="2022-11" db="UniProtKB">
        <authorList>
            <consortium name="WormBaseParasite"/>
        </authorList>
    </citation>
    <scope>IDENTIFICATION</scope>
</reference>
<feature type="transmembrane region" description="Helical" evidence="22">
    <location>
        <begin position="6"/>
        <end position="25"/>
    </location>
</feature>
<accession>A0A915NXF1</accession>
<dbReference type="InterPro" id="IPR000387">
    <property type="entry name" value="Tyr_Pase_dom"/>
</dbReference>
<dbReference type="SUPFAM" id="SSF52799">
    <property type="entry name" value="(Phosphotyrosine protein) phosphatases II"/>
    <property type="match status" value="1"/>
</dbReference>
<keyword evidence="21" id="KW-0175">Coiled coil</keyword>
<keyword evidence="10 22" id="KW-0472">Membrane</keyword>
<dbReference type="EC" id="3.1.3.27" evidence="14"/>
<dbReference type="Proteomes" id="UP000887560">
    <property type="component" value="Unplaced"/>
</dbReference>
<dbReference type="FunFam" id="3.90.190.10:FF:000060">
    <property type="entry name" value="Phosphatidylglycerophosphatase and protein-tyrosine phosphatase 1"/>
    <property type="match status" value="1"/>
</dbReference>
<comment type="catalytic activity">
    <reaction evidence="17">
        <text>1,2-dibutyryl-sn-glycero-3-phospho-(1D-myo-inositol-5-phosphate) + H2O = 1,2-dibutyryl-sn-glycero-3-phospho-(1D-myo-inositol) + phosphate</text>
        <dbReference type="Rhea" id="RHEA:42584"/>
        <dbReference type="ChEBI" id="CHEBI:15377"/>
        <dbReference type="ChEBI" id="CHEBI:43474"/>
        <dbReference type="ChEBI" id="CHEBI:82605"/>
        <dbReference type="ChEBI" id="CHEBI:82606"/>
    </reaction>
    <physiologicalReaction direction="left-to-right" evidence="17">
        <dbReference type="Rhea" id="RHEA:42585"/>
    </physiologicalReaction>
</comment>
<dbReference type="PANTHER" id="PTHR21355">
    <property type="entry name" value="G-PROTEIN COUPLED RECEPTOR-ASSOCIATED PROTEIN LMBRD2"/>
    <property type="match status" value="1"/>
</dbReference>
<dbReference type="GO" id="GO:0008654">
    <property type="term" value="P:phospholipid biosynthetic process"/>
    <property type="evidence" value="ECO:0007669"/>
    <property type="project" value="UniProtKB-KW"/>
</dbReference>
<organism evidence="25 26">
    <name type="scientific">Meloidogyne floridensis</name>
    <dbReference type="NCBI Taxonomy" id="298350"/>
    <lineage>
        <taxon>Eukaryota</taxon>
        <taxon>Metazoa</taxon>
        <taxon>Ecdysozoa</taxon>
        <taxon>Nematoda</taxon>
        <taxon>Chromadorea</taxon>
        <taxon>Rhabditida</taxon>
        <taxon>Tylenchina</taxon>
        <taxon>Tylenchomorpha</taxon>
        <taxon>Tylenchoidea</taxon>
        <taxon>Meloidogynidae</taxon>
        <taxon>Meloidogyninae</taxon>
        <taxon>Meloidogyne</taxon>
    </lineage>
</organism>
<feature type="transmembrane region" description="Helical" evidence="22">
    <location>
        <begin position="439"/>
        <end position="462"/>
    </location>
</feature>
<evidence type="ECO:0000256" key="7">
    <source>
        <dbReference type="ARBA" id="ARBA00022912"/>
    </source>
</evidence>
<dbReference type="WBParaSite" id="scf7180000422409.g8905">
    <property type="protein sequence ID" value="scf7180000422409.g8905"/>
    <property type="gene ID" value="scf7180000422409.g8905"/>
</dbReference>
<dbReference type="PROSITE" id="PS00383">
    <property type="entry name" value="TYR_PHOSPHATASE_1"/>
    <property type="match status" value="1"/>
</dbReference>
<evidence type="ECO:0000256" key="3">
    <source>
        <dbReference type="ARBA" id="ARBA00010487"/>
    </source>
</evidence>
<evidence type="ECO:0000256" key="9">
    <source>
        <dbReference type="ARBA" id="ARBA00023098"/>
    </source>
</evidence>
<feature type="transmembrane region" description="Helical" evidence="22">
    <location>
        <begin position="397"/>
        <end position="419"/>
    </location>
</feature>
<keyword evidence="8 22" id="KW-1133">Transmembrane helix</keyword>
<evidence type="ECO:0000259" key="24">
    <source>
        <dbReference type="PROSITE" id="PS50056"/>
    </source>
</evidence>
<dbReference type="PANTHER" id="PTHR21355:SF0">
    <property type="entry name" value="G-PROTEIN COUPLED RECEPTOR-ASSOCIATED PROTEIN LMBRD2"/>
    <property type="match status" value="1"/>
</dbReference>
<comment type="catalytic activity">
    <reaction evidence="15">
        <text>a 1,2-diacyl-sn-glycero-3-phospho-(1'-sn-glycero-3'-phosphate) + H2O = a 1,2-diacyl-sn-glycero-3-phospho-(1'-sn-glycerol) + phosphate</text>
        <dbReference type="Rhea" id="RHEA:33751"/>
        <dbReference type="ChEBI" id="CHEBI:15377"/>
        <dbReference type="ChEBI" id="CHEBI:43474"/>
        <dbReference type="ChEBI" id="CHEBI:60110"/>
        <dbReference type="ChEBI" id="CHEBI:64716"/>
        <dbReference type="EC" id="3.1.3.27"/>
    </reaction>
    <physiologicalReaction direction="left-to-right" evidence="15">
        <dbReference type="Rhea" id="RHEA:33752"/>
    </physiologicalReaction>
</comment>
<keyword evidence="6" id="KW-0378">Hydrolase</keyword>
<evidence type="ECO:0000256" key="1">
    <source>
        <dbReference type="ARBA" id="ARBA00004141"/>
    </source>
</evidence>
<dbReference type="Pfam" id="PF00782">
    <property type="entry name" value="DSPc"/>
    <property type="match status" value="1"/>
</dbReference>
<dbReference type="Pfam" id="PF04791">
    <property type="entry name" value="LMBR1"/>
    <property type="match status" value="1"/>
</dbReference>
<evidence type="ECO:0000256" key="17">
    <source>
        <dbReference type="ARBA" id="ARBA00052505"/>
    </source>
</evidence>
<dbReference type="AlphaFoldDB" id="A0A915NXF1"/>
<evidence type="ECO:0000256" key="16">
    <source>
        <dbReference type="ARBA" id="ARBA00051818"/>
    </source>
</evidence>
<comment type="similarity">
    <text evidence="3">Belongs to the LIMR family.</text>
</comment>
<evidence type="ECO:0000256" key="8">
    <source>
        <dbReference type="ARBA" id="ARBA00022989"/>
    </source>
</evidence>
<keyword evidence="9" id="KW-0443">Lipid metabolism</keyword>
<feature type="transmembrane region" description="Helical" evidence="22">
    <location>
        <begin position="158"/>
        <end position="177"/>
    </location>
</feature>
<dbReference type="Gene3D" id="3.90.190.10">
    <property type="entry name" value="Protein tyrosine phosphatase superfamily"/>
    <property type="match status" value="1"/>
</dbReference>
<evidence type="ECO:0000256" key="15">
    <source>
        <dbReference type="ARBA" id="ARBA00050944"/>
    </source>
</evidence>
<feature type="coiled-coil region" evidence="21">
    <location>
        <begin position="218"/>
        <end position="263"/>
    </location>
</feature>
<dbReference type="PROSITE" id="PS50056">
    <property type="entry name" value="TYR_PHOSPHATASE_2"/>
    <property type="match status" value="1"/>
</dbReference>
<proteinExistence type="inferred from homology"/>
<dbReference type="InterPro" id="IPR000340">
    <property type="entry name" value="Dual-sp_phosphatase_cat-dom"/>
</dbReference>
<protein>
    <recommendedName>
        <fullName evidence="20">Phosphatidylglycerophosphatase and protein-tyrosine phosphatase 1</fullName>
        <ecNumber evidence="14">3.1.3.27</ecNumber>
    </recommendedName>
</protein>
<dbReference type="InterPro" id="IPR051584">
    <property type="entry name" value="GPCR-associated_LMBR1"/>
</dbReference>
<evidence type="ECO:0000256" key="10">
    <source>
        <dbReference type="ARBA" id="ARBA00023136"/>
    </source>
</evidence>
<feature type="domain" description="Tyrosine specific protein phosphatases" evidence="24">
    <location>
        <begin position="778"/>
        <end position="846"/>
    </location>
</feature>
<dbReference type="GO" id="GO:0008962">
    <property type="term" value="F:phosphatidylglycerophosphatase activity"/>
    <property type="evidence" value="ECO:0007669"/>
    <property type="project" value="UniProtKB-EC"/>
</dbReference>
<keyword evidence="25" id="KW-1185">Reference proteome</keyword>
<keyword evidence="12" id="KW-1208">Phospholipid metabolism</keyword>
<comment type="subcellular location">
    <subcellularLocation>
        <location evidence="1">Membrane</location>
        <topology evidence="1">Multi-pass membrane protein</topology>
    </subcellularLocation>
</comment>
<evidence type="ECO:0000256" key="2">
    <source>
        <dbReference type="ARBA" id="ARBA00005189"/>
    </source>
</evidence>
<evidence type="ECO:0000313" key="25">
    <source>
        <dbReference type="Proteomes" id="UP000887560"/>
    </source>
</evidence>
<dbReference type="InterPro" id="IPR006876">
    <property type="entry name" value="LMBR1-like_membr_prot"/>
</dbReference>
<evidence type="ECO:0000256" key="18">
    <source>
        <dbReference type="ARBA" id="ARBA00052632"/>
    </source>
</evidence>
<feature type="transmembrane region" description="Helical" evidence="22">
    <location>
        <begin position="483"/>
        <end position="505"/>
    </location>
</feature>
<dbReference type="GO" id="GO:0004721">
    <property type="term" value="F:phosphoprotein phosphatase activity"/>
    <property type="evidence" value="ECO:0007669"/>
    <property type="project" value="UniProtKB-KW"/>
</dbReference>
<evidence type="ECO:0000256" key="5">
    <source>
        <dbReference type="ARBA" id="ARBA00022692"/>
    </source>
</evidence>
<evidence type="ECO:0000256" key="19">
    <source>
        <dbReference type="ARBA" id="ARBA00052780"/>
    </source>
</evidence>
<evidence type="ECO:0000256" key="13">
    <source>
        <dbReference type="ARBA" id="ARBA00024192"/>
    </source>
</evidence>
<evidence type="ECO:0000256" key="21">
    <source>
        <dbReference type="SAM" id="Coils"/>
    </source>
</evidence>
<dbReference type="GO" id="GO:0005737">
    <property type="term" value="C:cytoplasm"/>
    <property type="evidence" value="ECO:0007669"/>
    <property type="project" value="UniProtKB-ARBA"/>
</dbReference>
<evidence type="ECO:0000256" key="14">
    <source>
        <dbReference type="ARBA" id="ARBA00024224"/>
    </source>
</evidence>